<evidence type="ECO:0000256" key="3">
    <source>
        <dbReference type="ARBA" id="ARBA00004887"/>
    </source>
</evidence>
<evidence type="ECO:0000256" key="2">
    <source>
        <dbReference type="ARBA" id="ARBA00002803"/>
    </source>
</evidence>
<dbReference type="SUPFAM" id="SSF63380">
    <property type="entry name" value="Riboflavin synthase domain-like"/>
    <property type="match status" value="2"/>
</dbReference>
<feature type="repeat" description="Lumazine-binding" evidence="11">
    <location>
        <begin position="1"/>
        <end position="96"/>
    </location>
</feature>
<dbReference type="PANTHER" id="PTHR21098:SF12">
    <property type="entry name" value="RIBOFLAVIN SYNTHASE"/>
    <property type="match status" value="1"/>
</dbReference>
<dbReference type="CDD" id="cd00402">
    <property type="entry name" value="Riboflavin_synthase_like"/>
    <property type="match status" value="1"/>
</dbReference>
<dbReference type="NCBIfam" id="TIGR00187">
    <property type="entry name" value="ribE"/>
    <property type="match status" value="1"/>
</dbReference>
<dbReference type="InterPro" id="IPR001783">
    <property type="entry name" value="Lumazine-bd"/>
</dbReference>
<keyword evidence="9" id="KW-0677">Repeat</keyword>
<dbReference type="InterPro" id="IPR026017">
    <property type="entry name" value="Lumazine-bd_dom"/>
</dbReference>
<dbReference type="EC" id="2.5.1.9" evidence="5 10"/>
<dbReference type="PANTHER" id="PTHR21098">
    <property type="entry name" value="RIBOFLAVIN SYNTHASE ALPHA CHAIN"/>
    <property type="match status" value="1"/>
</dbReference>
<evidence type="ECO:0000259" key="12">
    <source>
        <dbReference type="PROSITE" id="PS51177"/>
    </source>
</evidence>
<dbReference type="Gene3D" id="2.40.30.20">
    <property type="match status" value="2"/>
</dbReference>
<evidence type="ECO:0000256" key="10">
    <source>
        <dbReference type="NCBIfam" id="TIGR00187"/>
    </source>
</evidence>
<dbReference type="NCBIfam" id="NF006767">
    <property type="entry name" value="PRK09289.1"/>
    <property type="match status" value="1"/>
</dbReference>
<evidence type="ECO:0000256" key="8">
    <source>
        <dbReference type="ARBA" id="ARBA00022679"/>
    </source>
</evidence>
<comment type="subunit">
    <text evidence="4">Homotrimer.</text>
</comment>
<dbReference type="PIRSF" id="PIRSF000498">
    <property type="entry name" value="Riboflavin_syn_A"/>
    <property type="match status" value="1"/>
</dbReference>
<dbReference type="InterPro" id="IPR017938">
    <property type="entry name" value="Riboflavin_synthase-like_b-brl"/>
</dbReference>
<accession>A0A849SKP2</accession>
<evidence type="ECO:0000256" key="9">
    <source>
        <dbReference type="ARBA" id="ARBA00022737"/>
    </source>
</evidence>
<evidence type="ECO:0000256" key="4">
    <source>
        <dbReference type="ARBA" id="ARBA00011233"/>
    </source>
</evidence>
<evidence type="ECO:0000256" key="1">
    <source>
        <dbReference type="ARBA" id="ARBA00000968"/>
    </source>
</evidence>
<comment type="catalytic activity">
    <reaction evidence="1">
        <text>2 6,7-dimethyl-8-(1-D-ribityl)lumazine + H(+) = 5-amino-6-(D-ribitylamino)uracil + riboflavin</text>
        <dbReference type="Rhea" id="RHEA:20772"/>
        <dbReference type="ChEBI" id="CHEBI:15378"/>
        <dbReference type="ChEBI" id="CHEBI:15934"/>
        <dbReference type="ChEBI" id="CHEBI:57986"/>
        <dbReference type="ChEBI" id="CHEBI:58201"/>
        <dbReference type="EC" id="2.5.1.9"/>
    </reaction>
</comment>
<organism evidence="13 14">
    <name type="scientific">Eiseniibacteriota bacterium</name>
    <dbReference type="NCBI Taxonomy" id="2212470"/>
    <lineage>
        <taxon>Bacteria</taxon>
        <taxon>Candidatus Eiseniibacteriota</taxon>
    </lineage>
</organism>
<dbReference type="FunFam" id="2.40.30.20:FF:000004">
    <property type="entry name" value="Riboflavin synthase, alpha subunit"/>
    <property type="match status" value="1"/>
</dbReference>
<sequence length="203" mass="21322">MFTGLVETVGVVQQVEERPGGRRFWIASAAIAAGAALGDSIAINGCCLTAIAIEPQRFAVEAVPETLARSTVGSWTDGTRVNLERALRLDQRLGGHLVQGHVDGAGEVIEMRAEGEGRRLILAVPGELSRFVAFKGSLAVDGVSLTIASVTTAGCEIALIPHTLAATVAGEYRAGSRVNLEVDLLARYVARLLETTPSRESSS</sequence>
<dbReference type="GO" id="GO:0004746">
    <property type="term" value="F:riboflavin synthase activity"/>
    <property type="evidence" value="ECO:0007669"/>
    <property type="project" value="UniProtKB-UniRule"/>
</dbReference>
<keyword evidence="7" id="KW-0686">Riboflavin biosynthesis</keyword>
<dbReference type="PROSITE" id="PS51177">
    <property type="entry name" value="LUMAZINE_BIND"/>
    <property type="match status" value="2"/>
</dbReference>
<dbReference type="AlphaFoldDB" id="A0A849SKP2"/>
<gene>
    <name evidence="13" type="ORF">HOP12_13500</name>
</gene>
<evidence type="ECO:0000313" key="13">
    <source>
        <dbReference type="EMBL" id="NOT35156.1"/>
    </source>
</evidence>
<evidence type="ECO:0000256" key="7">
    <source>
        <dbReference type="ARBA" id="ARBA00022619"/>
    </source>
</evidence>
<proteinExistence type="predicted"/>
<feature type="domain" description="Lumazine-binding" evidence="12">
    <location>
        <begin position="1"/>
        <end position="96"/>
    </location>
</feature>
<feature type="repeat" description="Lumazine-binding" evidence="11">
    <location>
        <begin position="97"/>
        <end position="193"/>
    </location>
</feature>
<evidence type="ECO:0000256" key="11">
    <source>
        <dbReference type="PROSITE-ProRule" id="PRU00524"/>
    </source>
</evidence>
<feature type="domain" description="Lumazine-binding" evidence="12">
    <location>
        <begin position="97"/>
        <end position="193"/>
    </location>
</feature>
<dbReference type="InterPro" id="IPR023366">
    <property type="entry name" value="ATP_synth_asu-like_sf"/>
</dbReference>
<comment type="function">
    <text evidence="2">Catalyzes the dismutation of two molecules of 6,7-dimethyl-8-ribityllumazine, resulting in the formation of riboflavin and 5-amino-6-(D-ribitylamino)uracil.</text>
</comment>
<dbReference type="Proteomes" id="UP000580839">
    <property type="component" value="Unassembled WGS sequence"/>
</dbReference>
<comment type="caution">
    <text evidence="13">The sequence shown here is derived from an EMBL/GenBank/DDBJ whole genome shotgun (WGS) entry which is preliminary data.</text>
</comment>
<reference evidence="13 14" key="1">
    <citation type="submission" date="2020-04" db="EMBL/GenBank/DDBJ databases">
        <title>Metagenomic profiling of ammonia- and methane-oxidizing microorganisms in a Dutch drinking water treatment plant.</title>
        <authorList>
            <person name="Poghosyan L."/>
            <person name="Leucker S."/>
        </authorList>
    </citation>
    <scope>NUCLEOTIDE SEQUENCE [LARGE SCALE GENOMIC DNA]</scope>
    <source>
        <strain evidence="13">S-RSF-IL-03</strain>
    </source>
</reference>
<comment type="pathway">
    <text evidence="3">Cofactor biosynthesis; riboflavin biosynthesis; riboflavin from 2-hydroxy-3-oxobutyl phosphate and 5-amino-6-(D-ribitylamino)uracil: step 2/2.</text>
</comment>
<keyword evidence="8 13" id="KW-0808">Transferase</keyword>
<evidence type="ECO:0000256" key="5">
    <source>
        <dbReference type="ARBA" id="ARBA00012827"/>
    </source>
</evidence>
<dbReference type="EMBL" id="JABFRW010000178">
    <property type="protein sequence ID" value="NOT35156.1"/>
    <property type="molecule type" value="Genomic_DNA"/>
</dbReference>
<name>A0A849SKP2_UNCEI</name>
<protein>
    <recommendedName>
        <fullName evidence="6 10">Riboflavin synthase</fullName>
        <ecNumber evidence="5 10">2.5.1.9</ecNumber>
    </recommendedName>
</protein>
<evidence type="ECO:0000256" key="6">
    <source>
        <dbReference type="ARBA" id="ARBA00013950"/>
    </source>
</evidence>
<evidence type="ECO:0000313" key="14">
    <source>
        <dbReference type="Proteomes" id="UP000580839"/>
    </source>
</evidence>
<dbReference type="GO" id="GO:0009231">
    <property type="term" value="P:riboflavin biosynthetic process"/>
    <property type="evidence" value="ECO:0007669"/>
    <property type="project" value="UniProtKB-KW"/>
</dbReference>
<dbReference type="Pfam" id="PF00677">
    <property type="entry name" value="Lum_binding"/>
    <property type="match status" value="2"/>
</dbReference>
<dbReference type="FunFam" id="2.40.30.20:FF:000003">
    <property type="entry name" value="Riboflavin synthase, alpha subunit"/>
    <property type="match status" value="1"/>
</dbReference>